<feature type="region of interest" description="Disordered" evidence="1">
    <location>
        <begin position="50"/>
        <end position="96"/>
    </location>
</feature>
<gene>
    <name evidence="2" type="ORF">GUJ93_ZPchr0006g44144</name>
</gene>
<protein>
    <submittedName>
        <fullName evidence="2">Uncharacterized protein</fullName>
    </submittedName>
</protein>
<evidence type="ECO:0000313" key="2">
    <source>
        <dbReference type="EMBL" id="KAG8070625.1"/>
    </source>
</evidence>
<sequence length="96" mass="9403">MQACSGEGEDVRLPVGSTGGGRPSGGGGRACRKYLFDGCGPFDSYDCSDDFSGSSGNSNDVDGNSSGGSDGNGGSSSSSNNGRLMAATESISDEGD</sequence>
<reference evidence="2" key="2">
    <citation type="submission" date="2021-02" db="EMBL/GenBank/DDBJ databases">
        <authorList>
            <person name="Kimball J.A."/>
            <person name="Haas M.W."/>
            <person name="Macchietto M."/>
            <person name="Kono T."/>
            <person name="Duquette J."/>
            <person name="Shao M."/>
        </authorList>
    </citation>
    <scope>NUCLEOTIDE SEQUENCE</scope>
    <source>
        <tissue evidence="2">Fresh leaf tissue</tissue>
    </source>
</reference>
<evidence type="ECO:0000313" key="3">
    <source>
        <dbReference type="Proteomes" id="UP000729402"/>
    </source>
</evidence>
<feature type="compositionally biased region" description="Gly residues" evidence="1">
    <location>
        <begin position="17"/>
        <end position="28"/>
    </location>
</feature>
<organism evidence="2 3">
    <name type="scientific">Zizania palustris</name>
    <name type="common">Northern wild rice</name>
    <dbReference type="NCBI Taxonomy" id="103762"/>
    <lineage>
        <taxon>Eukaryota</taxon>
        <taxon>Viridiplantae</taxon>
        <taxon>Streptophyta</taxon>
        <taxon>Embryophyta</taxon>
        <taxon>Tracheophyta</taxon>
        <taxon>Spermatophyta</taxon>
        <taxon>Magnoliopsida</taxon>
        <taxon>Liliopsida</taxon>
        <taxon>Poales</taxon>
        <taxon>Poaceae</taxon>
        <taxon>BOP clade</taxon>
        <taxon>Oryzoideae</taxon>
        <taxon>Oryzeae</taxon>
        <taxon>Zizaniinae</taxon>
        <taxon>Zizania</taxon>
    </lineage>
</organism>
<dbReference type="EMBL" id="JAAALK010000283">
    <property type="protein sequence ID" value="KAG8070625.1"/>
    <property type="molecule type" value="Genomic_DNA"/>
</dbReference>
<comment type="caution">
    <text evidence="2">The sequence shown here is derived from an EMBL/GenBank/DDBJ whole genome shotgun (WGS) entry which is preliminary data.</text>
</comment>
<feature type="compositionally biased region" description="Low complexity" evidence="1">
    <location>
        <begin position="50"/>
        <end position="64"/>
    </location>
</feature>
<reference evidence="2" key="1">
    <citation type="journal article" date="2021" name="bioRxiv">
        <title>Whole Genome Assembly and Annotation of Northern Wild Rice, Zizania palustris L., Supports a Whole Genome Duplication in the Zizania Genus.</title>
        <authorList>
            <person name="Haas M."/>
            <person name="Kono T."/>
            <person name="Macchietto M."/>
            <person name="Millas R."/>
            <person name="McGilp L."/>
            <person name="Shao M."/>
            <person name="Duquette J."/>
            <person name="Hirsch C.N."/>
            <person name="Kimball J."/>
        </authorList>
    </citation>
    <scope>NUCLEOTIDE SEQUENCE</scope>
    <source>
        <tissue evidence="2">Fresh leaf tissue</tissue>
    </source>
</reference>
<feature type="region of interest" description="Disordered" evidence="1">
    <location>
        <begin position="1"/>
        <end position="28"/>
    </location>
</feature>
<accession>A0A8J5S8T1</accession>
<dbReference type="Proteomes" id="UP000729402">
    <property type="component" value="Unassembled WGS sequence"/>
</dbReference>
<evidence type="ECO:0000256" key="1">
    <source>
        <dbReference type="SAM" id="MobiDB-lite"/>
    </source>
</evidence>
<keyword evidence="3" id="KW-1185">Reference proteome</keyword>
<dbReference type="AlphaFoldDB" id="A0A8J5S8T1"/>
<feature type="compositionally biased region" description="Gly residues" evidence="1">
    <location>
        <begin position="65"/>
        <end position="74"/>
    </location>
</feature>
<name>A0A8J5S8T1_ZIZPA</name>
<proteinExistence type="predicted"/>